<dbReference type="AlphaFoldDB" id="A0A9P0EBR5"/>
<gene>
    <name evidence="2" type="ORF">NEZAVI_LOCUS4961</name>
</gene>
<reference evidence="2" key="1">
    <citation type="submission" date="2022-01" db="EMBL/GenBank/DDBJ databases">
        <authorList>
            <person name="King R."/>
        </authorList>
    </citation>
    <scope>NUCLEOTIDE SEQUENCE</scope>
</reference>
<protein>
    <submittedName>
        <fullName evidence="2">Uncharacterized protein</fullName>
    </submittedName>
</protein>
<sequence>MHESFANDVVRELLPRGIDALAAFDTISQLRAAVDPWPLGGTIDTFSDEIKGTDPPKHTWSDSSTAREDPDSIILDHYCAPSSPDLSLRRGPISIEDS</sequence>
<feature type="compositionally biased region" description="Basic and acidic residues" evidence="1">
    <location>
        <begin position="48"/>
        <end position="70"/>
    </location>
</feature>
<dbReference type="Proteomes" id="UP001152798">
    <property type="component" value="Chromosome 3"/>
</dbReference>
<evidence type="ECO:0000313" key="3">
    <source>
        <dbReference type="Proteomes" id="UP001152798"/>
    </source>
</evidence>
<proteinExistence type="predicted"/>
<organism evidence="2 3">
    <name type="scientific">Nezara viridula</name>
    <name type="common">Southern green stink bug</name>
    <name type="synonym">Cimex viridulus</name>
    <dbReference type="NCBI Taxonomy" id="85310"/>
    <lineage>
        <taxon>Eukaryota</taxon>
        <taxon>Metazoa</taxon>
        <taxon>Ecdysozoa</taxon>
        <taxon>Arthropoda</taxon>
        <taxon>Hexapoda</taxon>
        <taxon>Insecta</taxon>
        <taxon>Pterygota</taxon>
        <taxon>Neoptera</taxon>
        <taxon>Paraneoptera</taxon>
        <taxon>Hemiptera</taxon>
        <taxon>Heteroptera</taxon>
        <taxon>Panheteroptera</taxon>
        <taxon>Pentatomomorpha</taxon>
        <taxon>Pentatomoidea</taxon>
        <taxon>Pentatomidae</taxon>
        <taxon>Pentatominae</taxon>
        <taxon>Nezara</taxon>
    </lineage>
</organism>
<name>A0A9P0EBR5_NEZVI</name>
<accession>A0A9P0EBR5</accession>
<feature type="region of interest" description="Disordered" evidence="1">
    <location>
        <begin position="46"/>
        <end position="71"/>
    </location>
</feature>
<evidence type="ECO:0000256" key="1">
    <source>
        <dbReference type="SAM" id="MobiDB-lite"/>
    </source>
</evidence>
<keyword evidence="3" id="KW-1185">Reference proteome</keyword>
<dbReference type="EMBL" id="OV725079">
    <property type="protein sequence ID" value="CAH1394460.1"/>
    <property type="molecule type" value="Genomic_DNA"/>
</dbReference>
<evidence type="ECO:0000313" key="2">
    <source>
        <dbReference type="EMBL" id="CAH1394460.1"/>
    </source>
</evidence>